<dbReference type="EMBL" id="FMVW01000003">
    <property type="protein sequence ID" value="SCZ35078.1"/>
    <property type="molecule type" value="Genomic_DNA"/>
</dbReference>
<dbReference type="Pfam" id="PF01863">
    <property type="entry name" value="YgjP-like"/>
    <property type="match status" value="1"/>
</dbReference>
<evidence type="ECO:0000313" key="3">
    <source>
        <dbReference type="Proteomes" id="UP000199347"/>
    </source>
</evidence>
<dbReference type="RefSeq" id="WP_092811781.1">
    <property type="nucleotide sequence ID" value="NZ_FMVW01000003.1"/>
</dbReference>
<dbReference type="STRING" id="1120955.SAMN03080610_01826"/>
<dbReference type="PANTHER" id="PTHR30399:SF1">
    <property type="entry name" value="UTP PYROPHOSPHATASE"/>
    <property type="match status" value="1"/>
</dbReference>
<feature type="domain" description="YgjP-like metallopeptidase" evidence="1">
    <location>
        <begin position="37"/>
        <end position="236"/>
    </location>
</feature>
<keyword evidence="3" id="KW-1185">Reference proteome</keyword>
<dbReference type="PANTHER" id="PTHR30399">
    <property type="entry name" value="UNCHARACTERIZED PROTEIN YGJP"/>
    <property type="match status" value="1"/>
</dbReference>
<protein>
    <recommendedName>
        <fullName evidence="1">YgjP-like metallopeptidase domain-containing protein</fullName>
    </recommendedName>
</protein>
<dbReference type="InterPro" id="IPR053136">
    <property type="entry name" value="UTP_pyrophosphatase-like"/>
</dbReference>
<dbReference type="AlphaFoldDB" id="A0A1G5NDR3"/>
<reference evidence="2 3" key="1">
    <citation type="submission" date="2016-10" db="EMBL/GenBank/DDBJ databases">
        <authorList>
            <person name="de Groot N.N."/>
        </authorList>
    </citation>
    <scope>NUCLEOTIDE SEQUENCE [LARGE SCALE GENOMIC DNA]</scope>
    <source>
        <strain evidence="2 3">DSM 2698</strain>
    </source>
</reference>
<dbReference type="Gene3D" id="3.30.2010.10">
    <property type="entry name" value="Metalloproteases ('zincins'), catalytic domain"/>
    <property type="match status" value="1"/>
</dbReference>
<sequence>MRFSLRKTSKTPETCRLAFQERELAVKVRRSSRARRMILRLDAATGEPLLTLPAFVPLSAGERFLAGHRDWLAERMRAHEGGTPFAPGSYFSLRGEQCLIKAGPSRGLVRVADTDEGPVVTVPGDPRHLERRLSDWLKRQARHDLSEAVARYCTALGVRHRRIAVRDTRSRWGSCSSTGTLSFSWRLVLAPPHVLQYVAAHEVAHLREMNHSPRFWRLVGEAYPGYEEARGWLRRHGAELHRVGRATAQMS</sequence>
<organism evidence="2 3">
    <name type="scientific">Afifella marina DSM 2698</name>
    <dbReference type="NCBI Taxonomy" id="1120955"/>
    <lineage>
        <taxon>Bacteria</taxon>
        <taxon>Pseudomonadati</taxon>
        <taxon>Pseudomonadota</taxon>
        <taxon>Alphaproteobacteria</taxon>
        <taxon>Hyphomicrobiales</taxon>
        <taxon>Afifellaceae</taxon>
        <taxon>Afifella</taxon>
    </lineage>
</organism>
<dbReference type="CDD" id="cd07344">
    <property type="entry name" value="M48_yhfN_like"/>
    <property type="match status" value="1"/>
</dbReference>
<dbReference type="Proteomes" id="UP000199347">
    <property type="component" value="Unassembled WGS sequence"/>
</dbReference>
<evidence type="ECO:0000313" key="2">
    <source>
        <dbReference type="EMBL" id="SCZ35078.1"/>
    </source>
</evidence>
<evidence type="ECO:0000259" key="1">
    <source>
        <dbReference type="Pfam" id="PF01863"/>
    </source>
</evidence>
<name>A0A1G5NDR3_AFIMA</name>
<dbReference type="OrthoDB" id="9795402at2"/>
<dbReference type="InterPro" id="IPR002725">
    <property type="entry name" value="YgjP-like_metallopeptidase"/>
</dbReference>
<gene>
    <name evidence="2" type="ORF">SAMN03080610_01826</name>
</gene>
<accession>A0A1G5NDR3</accession>
<proteinExistence type="predicted"/>